<dbReference type="EMBL" id="CASHTH010003749">
    <property type="protein sequence ID" value="CAI8048789.1"/>
    <property type="molecule type" value="Genomic_DNA"/>
</dbReference>
<dbReference type="AlphaFoldDB" id="A0AA35X937"/>
<protein>
    <submittedName>
        <fullName evidence="4">Exodeoxyribonuclease 7 small subunit</fullName>
    </submittedName>
</protein>
<sequence>MTFEEKLKKLTQIVEQLDEGNELPIEDSLKLFEEGIGLISSCRKMLENAEQRVENVLETDTLK</sequence>
<dbReference type="InterPro" id="IPR003761">
    <property type="entry name" value="Exonuc_VII_S"/>
</dbReference>
<keyword evidence="2" id="KW-0540">Nuclease</keyword>
<dbReference type="Gene3D" id="1.10.287.1040">
    <property type="entry name" value="Exonuclease VII, small subunit"/>
    <property type="match status" value="1"/>
</dbReference>
<dbReference type="Proteomes" id="UP001174909">
    <property type="component" value="Unassembled WGS sequence"/>
</dbReference>
<dbReference type="GO" id="GO:0006308">
    <property type="term" value="P:DNA catabolic process"/>
    <property type="evidence" value="ECO:0007669"/>
    <property type="project" value="InterPro"/>
</dbReference>
<evidence type="ECO:0000256" key="3">
    <source>
        <dbReference type="ARBA" id="ARBA00022801"/>
    </source>
</evidence>
<keyword evidence="5" id="KW-1185">Reference proteome</keyword>
<dbReference type="NCBIfam" id="TIGR01280">
    <property type="entry name" value="xseB"/>
    <property type="match status" value="1"/>
</dbReference>
<gene>
    <name evidence="4" type="ORF">GBAR_LOCUS26897</name>
</gene>
<dbReference type="PANTHER" id="PTHR34137:SF1">
    <property type="entry name" value="EXODEOXYRIBONUCLEASE 7 SMALL SUBUNIT"/>
    <property type="match status" value="1"/>
</dbReference>
<comment type="caution">
    <text evidence="4">The sequence shown here is derived from an EMBL/GenBank/DDBJ whole genome shotgun (WGS) entry which is preliminary data.</text>
</comment>
<dbReference type="GO" id="GO:0009318">
    <property type="term" value="C:exodeoxyribonuclease VII complex"/>
    <property type="evidence" value="ECO:0007669"/>
    <property type="project" value="InterPro"/>
</dbReference>
<dbReference type="Pfam" id="PF02609">
    <property type="entry name" value="Exonuc_VII_S"/>
    <property type="match status" value="1"/>
</dbReference>
<dbReference type="PANTHER" id="PTHR34137">
    <property type="entry name" value="EXODEOXYRIBONUCLEASE 7 SMALL SUBUNIT"/>
    <property type="match status" value="1"/>
</dbReference>
<keyword evidence="3" id="KW-0378">Hydrolase</keyword>
<name>A0AA35X937_GEOBA</name>
<evidence type="ECO:0000313" key="4">
    <source>
        <dbReference type="EMBL" id="CAI8048789.1"/>
    </source>
</evidence>
<reference evidence="4" key="1">
    <citation type="submission" date="2023-03" db="EMBL/GenBank/DDBJ databases">
        <authorList>
            <person name="Steffen K."/>
            <person name="Cardenas P."/>
        </authorList>
    </citation>
    <scope>NUCLEOTIDE SEQUENCE</scope>
</reference>
<evidence type="ECO:0000256" key="2">
    <source>
        <dbReference type="ARBA" id="ARBA00022722"/>
    </source>
</evidence>
<dbReference type="SUPFAM" id="SSF116842">
    <property type="entry name" value="XseB-like"/>
    <property type="match status" value="1"/>
</dbReference>
<evidence type="ECO:0000256" key="1">
    <source>
        <dbReference type="ARBA" id="ARBA00022490"/>
    </source>
</evidence>
<dbReference type="HAMAP" id="MF_00337">
    <property type="entry name" value="Exonuc_7_S"/>
    <property type="match status" value="1"/>
</dbReference>
<dbReference type="InterPro" id="IPR037004">
    <property type="entry name" value="Exonuc_VII_ssu_sf"/>
</dbReference>
<evidence type="ECO:0000313" key="5">
    <source>
        <dbReference type="Proteomes" id="UP001174909"/>
    </source>
</evidence>
<keyword evidence="1" id="KW-0963">Cytoplasm</keyword>
<proteinExistence type="inferred from homology"/>
<organism evidence="4 5">
    <name type="scientific">Geodia barretti</name>
    <name type="common">Barrett's horny sponge</name>
    <dbReference type="NCBI Taxonomy" id="519541"/>
    <lineage>
        <taxon>Eukaryota</taxon>
        <taxon>Metazoa</taxon>
        <taxon>Porifera</taxon>
        <taxon>Demospongiae</taxon>
        <taxon>Heteroscleromorpha</taxon>
        <taxon>Tetractinellida</taxon>
        <taxon>Astrophorina</taxon>
        <taxon>Geodiidae</taxon>
        <taxon>Geodia</taxon>
    </lineage>
</organism>
<accession>A0AA35X937</accession>
<dbReference type="GO" id="GO:0005829">
    <property type="term" value="C:cytosol"/>
    <property type="evidence" value="ECO:0007669"/>
    <property type="project" value="TreeGrafter"/>
</dbReference>
<dbReference type="GO" id="GO:0008855">
    <property type="term" value="F:exodeoxyribonuclease VII activity"/>
    <property type="evidence" value="ECO:0007669"/>
    <property type="project" value="InterPro"/>
</dbReference>
<dbReference type="PIRSF" id="PIRSF006488">
    <property type="entry name" value="Exonuc_VII_S"/>
    <property type="match status" value="1"/>
</dbReference>